<dbReference type="Proteomes" id="UP001210211">
    <property type="component" value="Unassembled WGS sequence"/>
</dbReference>
<dbReference type="GO" id="GO:0009535">
    <property type="term" value="C:chloroplast thylakoid membrane"/>
    <property type="evidence" value="ECO:0007669"/>
    <property type="project" value="TreeGrafter"/>
</dbReference>
<feature type="region of interest" description="Disordered" evidence="9">
    <location>
        <begin position="82"/>
        <end position="125"/>
    </location>
</feature>
<keyword evidence="6 8" id="KW-0694">RNA-binding</keyword>
<keyword evidence="7" id="KW-0687">Ribonucleoprotein</keyword>
<keyword evidence="5" id="KW-0677">Repeat</keyword>
<dbReference type="GO" id="GO:0006397">
    <property type="term" value="P:mRNA processing"/>
    <property type="evidence" value="ECO:0007669"/>
    <property type="project" value="UniProtKB-KW"/>
</dbReference>
<evidence type="ECO:0000256" key="8">
    <source>
        <dbReference type="PROSITE-ProRule" id="PRU00176"/>
    </source>
</evidence>
<evidence type="ECO:0000313" key="12">
    <source>
        <dbReference type="Proteomes" id="UP001210211"/>
    </source>
</evidence>
<gene>
    <name evidence="11" type="ORF">LUZ61_020709</name>
</gene>
<dbReference type="GO" id="GO:0003729">
    <property type="term" value="F:mRNA binding"/>
    <property type="evidence" value="ECO:0007669"/>
    <property type="project" value="TreeGrafter"/>
</dbReference>
<dbReference type="PANTHER" id="PTHR48025">
    <property type="entry name" value="OS02G0815200 PROTEIN"/>
    <property type="match status" value="1"/>
</dbReference>
<evidence type="ECO:0000256" key="9">
    <source>
        <dbReference type="SAM" id="MobiDB-lite"/>
    </source>
</evidence>
<evidence type="ECO:0000256" key="6">
    <source>
        <dbReference type="ARBA" id="ARBA00022884"/>
    </source>
</evidence>
<keyword evidence="2" id="KW-0150">Chloroplast</keyword>
<dbReference type="AlphaFoldDB" id="A0AAD6EP19"/>
<dbReference type="PANTHER" id="PTHR48025:SF9">
    <property type="entry name" value="OS02G0815200 PROTEIN"/>
    <property type="match status" value="1"/>
</dbReference>
<comment type="subcellular location">
    <subcellularLocation>
        <location evidence="1">Plastid</location>
        <location evidence="1">Chloroplast</location>
    </subcellularLocation>
</comment>
<name>A0AAD6EP19_9POAL</name>
<sequence length="305" mass="34001">MATSATLGSYISTLNTHLNSKPIPSVLRISTSRVPRIHSMPHLTQHLYHSCITPKPRIFSRILAAVSQEEVAATAVEEEVKEEEAVKEDEVEEEEAVKEDEVEEGKVEESEVGGEGEGEETVTVSEPKENTKLYFGNLPYNCDSAQLAGVVQEYAAPEMVEVLYDRQTGRSRGFAFVTMSTVEDCKHVIENLDGKQFNGRTMRVNFSDKPKDKLPLYNETEHKLFVGNLSWNATSEDLEEVFKKCGNVVSARVLYDGDTGRSRGYGFVSYSTQEEMDAALQTLEGEEIDGRPIRVSLAQAGRRRP</sequence>
<dbReference type="GO" id="GO:1990904">
    <property type="term" value="C:ribonucleoprotein complex"/>
    <property type="evidence" value="ECO:0007669"/>
    <property type="project" value="UniProtKB-KW"/>
</dbReference>
<evidence type="ECO:0000256" key="7">
    <source>
        <dbReference type="ARBA" id="ARBA00023274"/>
    </source>
</evidence>
<dbReference type="InterPro" id="IPR050502">
    <property type="entry name" value="Euk_RNA-bind_prot"/>
</dbReference>
<proteinExistence type="predicted"/>
<evidence type="ECO:0000256" key="4">
    <source>
        <dbReference type="ARBA" id="ARBA00022664"/>
    </source>
</evidence>
<dbReference type="CDD" id="cd21608">
    <property type="entry name" value="RRM2_NsCP33_like"/>
    <property type="match status" value="1"/>
</dbReference>
<dbReference type="InterPro" id="IPR035979">
    <property type="entry name" value="RBD_domain_sf"/>
</dbReference>
<dbReference type="InterPro" id="IPR012677">
    <property type="entry name" value="Nucleotide-bd_a/b_plait_sf"/>
</dbReference>
<keyword evidence="3" id="KW-0934">Plastid</keyword>
<dbReference type="InterPro" id="IPR000504">
    <property type="entry name" value="RRM_dom"/>
</dbReference>
<evidence type="ECO:0000313" key="11">
    <source>
        <dbReference type="EMBL" id="KAJ3691545.1"/>
    </source>
</evidence>
<accession>A0AAD6EP19</accession>
<keyword evidence="12" id="KW-1185">Reference proteome</keyword>
<dbReference type="InterPro" id="IPR048289">
    <property type="entry name" value="RRM2_NsCP33-like"/>
</dbReference>
<dbReference type="GO" id="GO:1901259">
    <property type="term" value="P:chloroplast rRNA processing"/>
    <property type="evidence" value="ECO:0007669"/>
    <property type="project" value="TreeGrafter"/>
</dbReference>
<feature type="domain" description="RRM" evidence="10">
    <location>
        <begin position="222"/>
        <end position="300"/>
    </location>
</feature>
<evidence type="ECO:0000256" key="2">
    <source>
        <dbReference type="ARBA" id="ARBA00022528"/>
    </source>
</evidence>
<evidence type="ECO:0000256" key="5">
    <source>
        <dbReference type="ARBA" id="ARBA00022737"/>
    </source>
</evidence>
<evidence type="ECO:0000256" key="1">
    <source>
        <dbReference type="ARBA" id="ARBA00004229"/>
    </source>
</evidence>
<evidence type="ECO:0000256" key="3">
    <source>
        <dbReference type="ARBA" id="ARBA00022640"/>
    </source>
</evidence>
<comment type="caution">
    <text evidence="11">The sequence shown here is derived from an EMBL/GenBank/DDBJ whole genome shotgun (WGS) entry which is preliminary data.</text>
</comment>
<organism evidence="11 12">
    <name type="scientific">Rhynchospora tenuis</name>
    <dbReference type="NCBI Taxonomy" id="198213"/>
    <lineage>
        <taxon>Eukaryota</taxon>
        <taxon>Viridiplantae</taxon>
        <taxon>Streptophyta</taxon>
        <taxon>Embryophyta</taxon>
        <taxon>Tracheophyta</taxon>
        <taxon>Spermatophyta</taxon>
        <taxon>Magnoliopsida</taxon>
        <taxon>Liliopsida</taxon>
        <taxon>Poales</taxon>
        <taxon>Cyperaceae</taxon>
        <taxon>Cyperoideae</taxon>
        <taxon>Rhynchosporeae</taxon>
        <taxon>Rhynchospora</taxon>
    </lineage>
</organism>
<dbReference type="FunFam" id="3.30.70.330:FF:000361">
    <property type="entry name" value="28 kDa ribonucleoprotein, chloroplastic"/>
    <property type="match status" value="1"/>
</dbReference>
<dbReference type="Pfam" id="PF00076">
    <property type="entry name" value="RRM_1"/>
    <property type="match status" value="2"/>
</dbReference>
<feature type="compositionally biased region" description="Acidic residues" evidence="9">
    <location>
        <begin position="82"/>
        <end position="103"/>
    </location>
</feature>
<dbReference type="EMBL" id="JAMRDG010000002">
    <property type="protein sequence ID" value="KAJ3691545.1"/>
    <property type="molecule type" value="Genomic_DNA"/>
</dbReference>
<protein>
    <recommendedName>
        <fullName evidence="10">RRM domain-containing protein</fullName>
    </recommendedName>
</protein>
<dbReference type="SUPFAM" id="SSF54928">
    <property type="entry name" value="RNA-binding domain, RBD"/>
    <property type="match status" value="2"/>
</dbReference>
<dbReference type="SMART" id="SM00360">
    <property type="entry name" value="RRM"/>
    <property type="match status" value="2"/>
</dbReference>
<feature type="compositionally biased region" description="Acidic residues" evidence="9">
    <location>
        <begin position="110"/>
        <end position="120"/>
    </location>
</feature>
<feature type="domain" description="RRM" evidence="10">
    <location>
        <begin position="131"/>
        <end position="209"/>
    </location>
</feature>
<evidence type="ECO:0000259" key="10">
    <source>
        <dbReference type="PROSITE" id="PS50102"/>
    </source>
</evidence>
<keyword evidence="4" id="KW-0507">mRNA processing</keyword>
<dbReference type="PROSITE" id="PS50102">
    <property type="entry name" value="RRM"/>
    <property type="match status" value="2"/>
</dbReference>
<dbReference type="Gene3D" id="3.30.70.330">
    <property type="match status" value="2"/>
</dbReference>
<reference evidence="11 12" key="1">
    <citation type="journal article" date="2022" name="Cell">
        <title>Repeat-based holocentromeres influence genome architecture and karyotype evolution.</title>
        <authorList>
            <person name="Hofstatter P.G."/>
            <person name="Thangavel G."/>
            <person name="Lux T."/>
            <person name="Neumann P."/>
            <person name="Vondrak T."/>
            <person name="Novak P."/>
            <person name="Zhang M."/>
            <person name="Costa L."/>
            <person name="Castellani M."/>
            <person name="Scott A."/>
            <person name="Toegelov H."/>
            <person name="Fuchs J."/>
            <person name="Mata-Sucre Y."/>
            <person name="Dias Y."/>
            <person name="Vanzela A.L.L."/>
            <person name="Huettel B."/>
            <person name="Almeida C.C.S."/>
            <person name="Simkova H."/>
            <person name="Souza G."/>
            <person name="Pedrosa-Harand A."/>
            <person name="Macas J."/>
            <person name="Mayer K.F.X."/>
            <person name="Houben A."/>
            <person name="Marques A."/>
        </authorList>
    </citation>
    <scope>NUCLEOTIDE SEQUENCE [LARGE SCALE GENOMIC DNA]</scope>
    <source>
        <strain evidence="11">RhyTen1mFocal</strain>
    </source>
</reference>